<dbReference type="Gene3D" id="3.10.20.90">
    <property type="entry name" value="Phosphatidylinositol 3-kinase Catalytic Subunit, Chain A, domain 1"/>
    <property type="match status" value="3"/>
</dbReference>
<dbReference type="AlphaFoldDB" id="A0A9Q0KBX9"/>
<organism evidence="3 4">
    <name type="scientific">Protea cynaroides</name>
    <dbReference type="NCBI Taxonomy" id="273540"/>
    <lineage>
        <taxon>Eukaryota</taxon>
        <taxon>Viridiplantae</taxon>
        <taxon>Streptophyta</taxon>
        <taxon>Embryophyta</taxon>
        <taxon>Tracheophyta</taxon>
        <taxon>Spermatophyta</taxon>
        <taxon>Magnoliopsida</taxon>
        <taxon>Proteales</taxon>
        <taxon>Proteaceae</taxon>
        <taxon>Protea</taxon>
    </lineage>
</organism>
<keyword evidence="4" id="KW-1185">Reference proteome</keyword>
<accession>A0A9Q0KBX9</accession>
<comment type="caution">
    <text evidence="3">The sequence shown here is derived from an EMBL/GenBank/DDBJ whole genome shotgun (WGS) entry which is preliminary data.</text>
</comment>
<name>A0A9Q0KBX9_9MAGN</name>
<dbReference type="SMART" id="SM00213">
    <property type="entry name" value="UBQ"/>
    <property type="match status" value="3"/>
</dbReference>
<dbReference type="EMBL" id="JAMYWD010000006">
    <property type="protein sequence ID" value="KAJ4967661.1"/>
    <property type="molecule type" value="Genomic_DNA"/>
</dbReference>
<gene>
    <name evidence="3" type="ORF">NE237_014362</name>
</gene>
<dbReference type="CDD" id="cd17039">
    <property type="entry name" value="Ubl_ubiquitin_like"/>
    <property type="match status" value="1"/>
</dbReference>
<dbReference type="Pfam" id="PF00240">
    <property type="entry name" value="ubiquitin"/>
    <property type="match status" value="3"/>
</dbReference>
<evidence type="ECO:0000313" key="4">
    <source>
        <dbReference type="Proteomes" id="UP001141806"/>
    </source>
</evidence>
<dbReference type="InterPro" id="IPR000626">
    <property type="entry name" value="Ubiquitin-like_dom"/>
</dbReference>
<dbReference type="OrthoDB" id="1894077at2759"/>
<dbReference type="PANTHER" id="PTHR10666">
    <property type="entry name" value="UBIQUITIN"/>
    <property type="match status" value="1"/>
</dbReference>
<feature type="domain" description="Ubiquitin-like" evidence="2">
    <location>
        <begin position="94"/>
        <end position="164"/>
    </location>
</feature>
<protein>
    <recommendedName>
        <fullName evidence="2">Ubiquitin-like domain-containing protein</fullName>
    </recommendedName>
</protein>
<dbReference type="Proteomes" id="UP001141806">
    <property type="component" value="Unassembled WGS sequence"/>
</dbReference>
<feature type="domain" description="Ubiquitin-like" evidence="2">
    <location>
        <begin position="20"/>
        <end position="89"/>
    </location>
</feature>
<dbReference type="PROSITE" id="PS50053">
    <property type="entry name" value="UBIQUITIN_2"/>
    <property type="match status" value="3"/>
</dbReference>
<dbReference type="SUPFAM" id="SSF54236">
    <property type="entry name" value="Ubiquitin-like"/>
    <property type="match status" value="3"/>
</dbReference>
<evidence type="ECO:0000256" key="1">
    <source>
        <dbReference type="ARBA" id="ARBA00022499"/>
    </source>
</evidence>
<sequence>MASQSGDTGSSLLNSNHEEISIVVQIMKTINIKVKRSERIKDFKAKFQDKIGVPGKILGLFFAGKELKDNQTLFQYLVENNSTLNLVLECATVIKLFVRLPPNHRTVVLEADTKDSIQNIKAMIQDKEGIPQNCFILDYSGIRLDDSKTLVDYFILKDATVQVVFNPNDMMNISVKTEHGKTLRLVVMLFYTIQDVKSIIECLCGILVVRQRLVYDGSVLVDCNTLASYNITEESEIHMVTTRLLY</sequence>
<dbReference type="InterPro" id="IPR029071">
    <property type="entry name" value="Ubiquitin-like_domsf"/>
</dbReference>
<feature type="domain" description="Ubiquitin-like" evidence="2">
    <location>
        <begin position="171"/>
        <end position="240"/>
    </location>
</feature>
<dbReference type="GO" id="GO:0003729">
    <property type="term" value="F:mRNA binding"/>
    <property type="evidence" value="ECO:0007669"/>
    <property type="project" value="UniProtKB-ARBA"/>
</dbReference>
<dbReference type="InterPro" id="IPR019956">
    <property type="entry name" value="Ubiquitin_dom"/>
</dbReference>
<dbReference type="InterPro" id="IPR050158">
    <property type="entry name" value="Ubiquitin_ubiquitin-like"/>
</dbReference>
<proteinExistence type="predicted"/>
<keyword evidence="1" id="KW-1017">Isopeptide bond</keyword>
<evidence type="ECO:0000259" key="2">
    <source>
        <dbReference type="PROSITE" id="PS50053"/>
    </source>
</evidence>
<reference evidence="3" key="1">
    <citation type="journal article" date="2023" name="Plant J.">
        <title>The genome of the king protea, Protea cynaroides.</title>
        <authorList>
            <person name="Chang J."/>
            <person name="Duong T.A."/>
            <person name="Schoeman C."/>
            <person name="Ma X."/>
            <person name="Roodt D."/>
            <person name="Barker N."/>
            <person name="Li Z."/>
            <person name="Van de Peer Y."/>
            <person name="Mizrachi E."/>
        </authorList>
    </citation>
    <scope>NUCLEOTIDE SEQUENCE</scope>
    <source>
        <tissue evidence="3">Young leaves</tissue>
    </source>
</reference>
<dbReference type="PRINTS" id="PR00348">
    <property type="entry name" value="UBIQUITIN"/>
</dbReference>
<evidence type="ECO:0000313" key="3">
    <source>
        <dbReference type="EMBL" id="KAJ4967661.1"/>
    </source>
</evidence>